<dbReference type="PANTHER" id="PTHR43744:SF8">
    <property type="entry name" value="SN-GLYCEROL-3-PHOSPHATE TRANSPORT SYSTEM PERMEASE PROTEIN UGPE"/>
    <property type="match status" value="1"/>
</dbReference>
<keyword evidence="13" id="KW-1185">Reference proteome</keyword>
<dbReference type="RefSeq" id="WP_207546211.1">
    <property type="nucleotide sequence ID" value="NZ_FQWM01000003.1"/>
</dbReference>
<keyword evidence="7 9" id="KW-1133">Transmembrane helix</keyword>
<dbReference type="AlphaFoldDB" id="A0A1M5QJG0"/>
<feature type="transmembrane region" description="Helical" evidence="9">
    <location>
        <begin position="127"/>
        <end position="146"/>
    </location>
</feature>
<evidence type="ECO:0000256" key="9">
    <source>
        <dbReference type="RuleBase" id="RU363032"/>
    </source>
</evidence>
<dbReference type="PROSITE" id="PS50928">
    <property type="entry name" value="ABC_TM1"/>
    <property type="match status" value="1"/>
</dbReference>
<dbReference type="Pfam" id="PF00528">
    <property type="entry name" value="BPD_transp_1"/>
    <property type="match status" value="1"/>
</dbReference>
<evidence type="ECO:0000256" key="5">
    <source>
        <dbReference type="ARBA" id="ARBA00022475"/>
    </source>
</evidence>
<reference evidence="13" key="1">
    <citation type="submission" date="2016-11" db="EMBL/GenBank/DDBJ databases">
        <authorList>
            <person name="Varghese N."/>
            <person name="Submissions S."/>
        </authorList>
    </citation>
    <scope>NUCLEOTIDE SEQUENCE [LARGE SCALE GENOMIC DNA]</scope>
    <source>
        <strain evidence="13">DSM 28223</strain>
    </source>
</reference>
<sequence length="293" mass="32582">MSTVSTQMTSQNAKRVRTRQQTDRFNSLLIHAVLVPVAILWLMPVYMMFIFASMGDSALFSPKILLLPGKEAWSNLVNLQADTAFLRTLFNSVVVGIVYTILSVTLTAMAGWALVRYQFYGKTVVTALILGTMTLPFFVVVIPQFIMIARDFGMANTWVALILPPLFNSLGVLFMRQAFSMLPKELFEAAQVEGVKEWQIFLYVALPLARPMIAALSIILFLHSWNNYLWPLLITNERSMMTAPVALGSLIGNTDISWGSIMMGASLLTAPMLAVFIFLQRHFMAGITAGAVK</sequence>
<name>A0A1M5QJG0_9RHOB</name>
<keyword evidence="6 9" id="KW-0812">Transmembrane</keyword>
<dbReference type="Gene3D" id="1.10.3720.10">
    <property type="entry name" value="MetI-like"/>
    <property type="match status" value="1"/>
</dbReference>
<dbReference type="GO" id="GO:0005886">
    <property type="term" value="C:plasma membrane"/>
    <property type="evidence" value="ECO:0007669"/>
    <property type="project" value="UniProtKB-SubCell"/>
</dbReference>
<evidence type="ECO:0000256" key="1">
    <source>
        <dbReference type="ARBA" id="ARBA00004651"/>
    </source>
</evidence>
<comment type="subcellular location">
    <subcellularLocation>
        <location evidence="10">Cell inner membrane</location>
        <topology evidence="10">Multi-pass membrane protein</topology>
    </subcellularLocation>
    <subcellularLocation>
        <location evidence="1 9">Cell membrane</location>
        <topology evidence="1 9">Multi-pass membrane protein</topology>
    </subcellularLocation>
</comment>
<comment type="function">
    <text evidence="10">Part of the ABC transporter complex UgpBAEC involved in sn-glycerol-3-phosphate (G3P) import. Probably responsible for the translocation of the substrate across the membrane.</text>
</comment>
<keyword evidence="10" id="KW-0997">Cell inner membrane</keyword>
<feature type="transmembrane region" description="Helical" evidence="9">
    <location>
        <begin position="200"/>
        <end position="222"/>
    </location>
</feature>
<feature type="transmembrane region" description="Helical" evidence="9">
    <location>
        <begin position="93"/>
        <end position="115"/>
    </location>
</feature>
<dbReference type="PANTHER" id="PTHR43744">
    <property type="entry name" value="ABC TRANSPORTER PERMEASE PROTEIN MG189-RELATED-RELATED"/>
    <property type="match status" value="1"/>
</dbReference>
<accession>A0A1M5QJG0</accession>
<evidence type="ECO:0000313" key="12">
    <source>
        <dbReference type="EMBL" id="SHH14252.1"/>
    </source>
</evidence>
<evidence type="ECO:0000313" key="13">
    <source>
        <dbReference type="Proteomes" id="UP000184211"/>
    </source>
</evidence>
<comment type="subunit">
    <text evidence="2 10">The complex is composed of two ATP-binding proteins (UgpC), two transmembrane proteins (UgpA and UgpE) and a solute-binding protein (UgpB).</text>
</comment>
<organism evidence="12 13">
    <name type="scientific">Cognatishimia maritima</name>
    <dbReference type="NCBI Taxonomy" id="870908"/>
    <lineage>
        <taxon>Bacteria</taxon>
        <taxon>Pseudomonadati</taxon>
        <taxon>Pseudomonadota</taxon>
        <taxon>Alphaproteobacteria</taxon>
        <taxon>Rhodobacterales</taxon>
        <taxon>Paracoccaceae</taxon>
        <taxon>Cognatishimia</taxon>
    </lineage>
</organism>
<evidence type="ECO:0000256" key="3">
    <source>
        <dbReference type="ARBA" id="ARBA00020515"/>
    </source>
</evidence>
<keyword evidence="4 9" id="KW-0813">Transport</keyword>
<dbReference type="InterPro" id="IPR000515">
    <property type="entry name" value="MetI-like"/>
</dbReference>
<evidence type="ECO:0000256" key="2">
    <source>
        <dbReference type="ARBA" id="ARBA00011557"/>
    </source>
</evidence>
<keyword evidence="8 9" id="KW-0472">Membrane</keyword>
<dbReference type="CDD" id="cd06261">
    <property type="entry name" value="TM_PBP2"/>
    <property type="match status" value="1"/>
</dbReference>
<gene>
    <name evidence="10" type="primary">ugpE</name>
    <name evidence="12" type="ORF">SAMN04488044_2023</name>
</gene>
<evidence type="ECO:0000256" key="8">
    <source>
        <dbReference type="ARBA" id="ARBA00023136"/>
    </source>
</evidence>
<evidence type="ECO:0000256" key="4">
    <source>
        <dbReference type="ARBA" id="ARBA00022448"/>
    </source>
</evidence>
<proteinExistence type="inferred from homology"/>
<dbReference type="SUPFAM" id="SSF161098">
    <property type="entry name" value="MetI-like"/>
    <property type="match status" value="1"/>
</dbReference>
<protein>
    <recommendedName>
        <fullName evidence="3 10">sn-glycerol-3-phosphate transport system permease protein UgpE</fullName>
    </recommendedName>
</protein>
<evidence type="ECO:0000256" key="7">
    <source>
        <dbReference type="ARBA" id="ARBA00022989"/>
    </source>
</evidence>
<dbReference type="Proteomes" id="UP000184211">
    <property type="component" value="Unassembled WGS sequence"/>
</dbReference>
<dbReference type="GO" id="GO:0055085">
    <property type="term" value="P:transmembrane transport"/>
    <property type="evidence" value="ECO:0007669"/>
    <property type="project" value="InterPro"/>
</dbReference>
<dbReference type="STRING" id="870908.SAMN04488044_2023"/>
<keyword evidence="5 10" id="KW-1003">Cell membrane</keyword>
<evidence type="ECO:0000256" key="6">
    <source>
        <dbReference type="ARBA" id="ARBA00022692"/>
    </source>
</evidence>
<feature type="transmembrane region" description="Helical" evidence="9">
    <location>
        <begin position="158"/>
        <end position="179"/>
    </location>
</feature>
<feature type="domain" description="ABC transmembrane type-1" evidence="11">
    <location>
        <begin position="89"/>
        <end position="279"/>
    </location>
</feature>
<evidence type="ECO:0000256" key="10">
    <source>
        <dbReference type="RuleBase" id="RU363056"/>
    </source>
</evidence>
<dbReference type="InterPro" id="IPR035906">
    <property type="entry name" value="MetI-like_sf"/>
</dbReference>
<comment type="similarity">
    <text evidence="9">Belongs to the binding-protein-dependent transport system permease family.</text>
</comment>
<feature type="transmembrane region" description="Helical" evidence="9">
    <location>
        <begin position="28"/>
        <end position="52"/>
    </location>
</feature>
<dbReference type="EMBL" id="FQWM01000003">
    <property type="protein sequence ID" value="SHH14252.1"/>
    <property type="molecule type" value="Genomic_DNA"/>
</dbReference>
<feature type="transmembrane region" description="Helical" evidence="9">
    <location>
        <begin position="256"/>
        <end position="279"/>
    </location>
</feature>
<evidence type="ECO:0000259" key="11">
    <source>
        <dbReference type="PROSITE" id="PS50928"/>
    </source>
</evidence>